<dbReference type="SUPFAM" id="SSF52172">
    <property type="entry name" value="CheY-like"/>
    <property type="match status" value="1"/>
</dbReference>
<dbReference type="InterPro" id="IPR001789">
    <property type="entry name" value="Sig_transdc_resp-reg_receiver"/>
</dbReference>
<dbReference type="InterPro" id="IPR011006">
    <property type="entry name" value="CheY-like_superfamily"/>
</dbReference>
<dbReference type="AlphaFoldDB" id="A0A7T0BTN3"/>
<organism evidence="4 5">
    <name type="scientific">Candidatus Nitronauta litoralis</name>
    <dbReference type="NCBI Taxonomy" id="2705533"/>
    <lineage>
        <taxon>Bacteria</taxon>
        <taxon>Pseudomonadati</taxon>
        <taxon>Nitrospinota/Tectimicrobiota group</taxon>
        <taxon>Nitrospinota</taxon>
        <taxon>Nitrospinia</taxon>
        <taxon>Nitrospinales</taxon>
        <taxon>Nitrospinaceae</taxon>
        <taxon>Candidatus Nitronauta</taxon>
    </lineage>
</organism>
<dbReference type="Pfam" id="PF00072">
    <property type="entry name" value="Response_reg"/>
    <property type="match status" value="1"/>
</dbReference>
<accession>A0A7T0BTN3</accession>
<dbReference type="InterPro" id="IPR050595">
    <property type="entry name" value="Bact_response_regulator"/>
</dbReference>
<feature type="modified residue" description="4-aspartylphosphate" evidence="2">
    <location>
        <position position="58"/>
    </location>
</feature>
<dbReference type="KEGG" id="nli:G3M70_02115"/>
<evidence type="ECO:0000313" key="4">
    <source>
        <dbReference type="EMBL" id="QPJ60746.1"/>
    </source>
</evidence>
<dbReference type="PANTHER" id="PTHR44591:SF3">
    <property type="entry name" value="RESPONSE REGULATORY DOMAIN-CONTAINING PROTEIN"/>
    <property type="match status" value="1"/>
</dbReference>
<reference evidence="4 5" key="1">
    <citation type="submission" date="2020-02" db="EMBL/GenBank/DDBJ databases">
        <title>Genomic and physiological characterization of two novel Nitrospinaceae genera.</title>
        <authorList>
            <person name="Mueller A.J."/>
            <person name="Jung M.-Y."/>
            <person name="Strachan C.R."/>
            <person name="Herbold C.W."/>
            <person name="Kirkegaard R.H."/>
            <person name="Daims H."/>
        </authorList>
    </citation>
    <scope>NUCLEOTIDE SEQUENCE [LARGE SCALE GENOMIC DNA]</scope>
    <source>
        <strain evidence="4">EB</strain>
    </source>
</reference>
<gene>
    <name evidence="4" type="ORF">G3M70_02115</name>
</gene>
<dbReference type="GO" id="GO:0000160">
    <property type="term" value="P:phosphorelay signal transduction system"/>
    <property type="evidence" value="ECO:0007669"/>
    <property type="project" value="InterPro"/>
</dbReference>
<proteinExistence type="predicted"/>
<dbReference type="PANTHER" id="PTHR44591">
    <property type="entry name" value="STRESS RESPONSE REGULATOR PROTEIN 1"/>
    <property type="match status" value="1"/>
</dbReference>
<evidence type="ECO:0000259" key="3">
    <source>
        <dbReference type="PROSITE" id="PS50110"/>
    </source>
</evidence>
<evidence type="ECO:0000256" key="2">
    <source>
        <dbReference type="PROSITE-ProRule" id="PRU00169"/>
    </source>
</evidence>
<dbReference type="PROSITE" id="PS50110">
    <property type="entry name" value="RESPONSE_REGULATORY"/>
    <property type="match status" value="1"/>
</dbReference>
<keyword evidence="1 2" id="KW-0597">Phosphoprotein</keyword>
<protein>
    <submittedName>
        <fullName evidence="4">Response regulator</fullName>
    </submittedName>
</protein>
<feature type="domain" description="Response regulatory" evidence="3">
    <location>
        <begin position="5"/>
        <end position="123"/>
    </location>
</feature>
<dbReference type="Proteomes" id="UP000594688">
    <property type="component" value="Chromosome"/>
</dbReference>
<dbReference type="SMART" id="SM00448">
    <property type="entry name" value="REC"/>
    <property type="match status" value="1"/>
</dbReference>
<evidence type="ECO:0000256" key="1">
    <source>
        <dbReference type="ARBA" id="ARBA00022553"/>
    </source>
</evidence>
<dbReference type="Gene3D" id="3.40.50.2300">
    <property type="match status" value="1"/>
</dbReference>
<dbReference type="EMBL" id="CP048685">
    <property type="protein sequence ID" value="QPJ60746.1"/>
    <property type="molecule type" value="Genomic_DNA"/>
</dbReference>
<sequence length="131" mass="14428">MPTGKIMIVDDEQDVREAMKLQLEGQKFQILEAEDGEEAIRVLHEGDHLSNLGLILCDIRMPKVDGVECIDYLKKNAPGIPVVVVTAFPDGELAASLMKKGIKDYLVKPVNKEKLISTVEQVLDTGKDIGL</sequence>
<name>A0A7T0BTN3_9BACT</name>
<evidence type="ECO:0000313" key="5">
    <source>
        <dbReference type="Proteomes" id="UP000594688"/>
    </source>
</evidence>